<accession>A0A811MV58</accession>
<dbReference type="OrthoDB" id="64867at2759"/>
<dbReference type="InterPro" id="IPR004328">
    <property type="entry name" value="BRO1_dom"/>
</dbReference>
<protein>
    <recommendedName>
        <fullName evidence="2">BRO1 domain-containing protein</fullName>
    </recommendedName>
</protein>
<dbReference type="Proteomes" id="UP000604825">
    <property type="component" value="Unassembled WGS sequence"/>
</dbReference>
<dbReference type="GO" id="GO:0043328">
    <property type="term" value="P:protein transport to vacuole involved in ubiquitin-dependent protein catabolic process via the multivesicular body sorting pathway"/>
    <property type="evidence" value="ECO:0007669"/>
    <property type="project" value="TreeGrafter"/>
</dbReference>
<sequence length="238" mass="25275">MAFVLGAVAVEPRRAAVWTARPGPRDTPRAAARSDTAALSRRRASTHALQRHGPAVPHDGAVPRDFRAPHARVSLDYQEVSVKLGSLEQQLQPIDKSWVPQVQAKAAYFHATASLHYARSLKEEGPGSFGEAVARLRFAVSVLDAASGKTGPLSKKSPCAAAVRDAASRLRKEVGAELADAEKDNCQVYFERVPAADVLTPLPALASPLVQPMAVESVLREADGESALANGGAPTIRH</sequence>
<organism evidence="3 4">
    <name type="scientific">Miscanthus lutarioriparius</name>
    <dbReference type="NCBI Taxonomy" id="422564"/>
    <lineage>
        <taxon>Eukaryota</taxon>
        <taxon>Viridiplantae</taxon>
        <taxon>Streptophyta</taxon>
        <taxon>Embryophyta</taxon>
        <taxon>Tracheophyta</taxon>
        <taxon>Spermatophyta</taxon>
        <taxon>Magnoliopsida</taxon>
        <taxon>Liliopsida</taxon>
        <taxon>Poales</taxon>
        <taxon>Poaceae</taxon>
        <taxon>PACMAD clade</taxon>
        <taxon>Panicoideae</taxon>
        <taxon>Andropogonodae</taxon>
        <taxon>Andropogoneae</taxon>
        <taxon>Saccharinae</taxon>
        <taxon>Miscanthus</taxon>
    </lineage>
</organism>
<dbReference type="PROSITE" id="PS51180">
    <property type="entry name" value="BRO1"/>
    <property type="match status" value="1"/>
</dbReference>
<dbReference type="Gene3D" id="1.25.40.280">
    <property type="entry name" value="alix/aip1 like domains"/>
    <property type="match status" value="1"/>
</dbReference>
<feature type="region of interest" description="Disordered" evidence="1">
    <location>
        <begin position="20"/>
        <end position="64"/>
    </location>
</feature>
<evidence type="ECO:0000256" key="1">
    <source>
        <dbReference type="SAM" id="MobiDB-lite"/>
    </source>
</evidence>
<gene>
    <name evidence="3" type="ORF">NCGR_LOCUS8771</name>
</gene>
<keyword evidence="4" id="KW-1185">Reference proteome</keyword>
<dbReference type="InterPro" id="IPR038499">
    <property type="entry name" value="BRO1_sf"/>
</dbReference>
<dbReference type="PANTHER" id="PTHR23030:SF43">
    <property type="entry name" value="BRO1 DOMAIN-CONTAINING PROTEIN"/>
    <property type="match status" value="1"/>
</dbReference>
<dbReference type="AlphaFoldDB" id="A0A811MV58"/>
<dbReference type="GO" id="GO:0005768">
    <property type="term" value="C:endosome"/>
    <property type="evidence" value="ECO:0007669"/>
    <property type="project" value="TreeGrafter"/>
</dbReference>
<dbReference type="Pfam" id="PF03097">
    <property type="entry name" value="BRO1"/>
    <property type="match status" value="1"/>
</dbReference>
<feature type="domain" description="BRO1" evidence="2">
    <location>
        <begin position="1"/>
        <end position="238"/>
    </location>
</feature>
<proteinExistence type="predicted"/>
<comment type="caution">
    <text evidence="3">The sequence shown here is derived from an EMBL/GenBank/DDBJ whole genome shotgun (WGS) entry which is preliminary data.</text>
</comment>
<evidence type="ECO:0000259" key="2">
    <source>
        <dbReference type="PROSITE" id="PS51180"/>
    </source>
</evidence>
<dbReference type="PANTHER" id="PTHR23030">
    <property type="entry name" value="PCD6 INTERACTING PROTEIN-RELATED"/>
    <property type="match status" value="1"/>
</dbReference>
<dbReference type="EMBL" id="CAJGYO010000002">
    <property type="protein sequence ID" value="CAD6213062.1"/>
    <property type="molecule type" value="Genomic_DNA"/>
</dbReference>
<evidence type="ECO:0000313" key="3">
    <source>
        <dbReference type="EMBL" id="CAD6213062.1"/>
    </source>
</evidence>
<name>A0A811MV58_9POAL</name>
<reference evidence="3" key="1">
    <citation type="submission" date="2020-10" db="EMBL/GenBank/DDBJ databases">
        <authorList>
            <person name="Han B."/>
            <person name="Lu T."/>
            <person name="Zhao Q."/>
            <person name="Huang X."/>
            <person name="Zhao Y."/>
        </authorList>
    </citation>
    <scope>NUCLEOTIDE SEQUENCE</scope>
</reference>
<evidence type="ECO:0000313" key="4">
    <source>
        <dbReference type="Proteomes" id="UP000604825"/>
    </source>
</evidence>